<name>A0AA38L898_TAXCH</name>
<evidence type="ECO:0000313" key="2">
    <source>
        <dbReference type="Proteomes" id="UP000824469"/>
    </source>
</evidence>
<accession>A0AA38L898</accession>
<protein>
    <submittedName>
        <fullName evidence="1">Uncharacterized protein</fullName>
    </submittedName>
</protein>
<organism evidence="1 2">
    <name type="scientific">Taxus chinensis</name>
    <name type="common">Chinese yew</name>
    <name type="synonym">Taxus wallichiana var. chinensis</name>
    <dbReference type="NCBI Taxonomy" id="29808"/>
    <lineage>
        <taxon>Eukaryota</taxon>
        <taxon>Viridiplantae</taxon>
        <taxon>Streptophyta</taxon>
        <taxon>Embryophyta</taxon>
        <taxon>Tracheophyta</taxon>
        <taxon>Spermatophyta</taxon>
        <taxon>Pinopsida</taxon>
        <taxon>Pinidae</taxon>
        <taxon>Conifers II</taxon>
        <taxon>Cupressales</taxon>
        <taxon>Taxaceae</taxon>
        <taxon>Taxus</taxon>
    </lineage>
</organism>
<dbReference type="AlphaFoldDB" id="A0AA38L898"/>
<reference evidence="1 2" key="1">
    <citation type="journal article" date="2021" name="Nat. Plants">
        <title>The Taxus genome provides insights into paclitaxel biosynthesis.</title>
        <authorList>
            <person name="Xiong X."/>
            <person name="Gou J."/>
            <person name="Liao Q."/>
            <person name="Li Y."/>
            <person name="Zhou Q."/>
            <person name="Bi G."/>
            <person name="Li C."/>
            <person name="Du R."/>
            <person name="Wang X."/>
            <person name="Sun T."/>
            <person name="Guo L."/>
            <person name="Liang H."/>
            <person name="Lu P."/>
            <person name="Wu Y."/>
            <person name="Zhang Z."/>
            <person name="Ro D.K."/>
            <person name="Shang Y."/>
            <person name="Huang S."/>
            <person name="Yan J."/>
        </authorList>
    </citation>
    <scope>NUCLEOTIDE SEQUENCE [LARGE SCALE GENOMIC DNA]</scope>
    <source>
        <strain evidence="1">Ta-2019</strain>
    </source>
</reference>
<comment type="caution">
    <text evidence="1">The sequence shown here is derived from an EMBL/GenBank/DDBJ whole genome shotgun (WGS) entry which is preliminary data.</text>
</comment>
<sequence length="64" mass="7313">MMHLFHGNSDKLFVFTNIAVDVWEHAGHGIEEVSGTVLACNNENQTLHKLSRRSMFFELYDSMG</sequence>
<proteinExistence type="predicted"/>
<gene>
    <name evidence="1" type="ORF">KI387_023798</name>
</gene>
<dbReference type="EMBL" id="JAHRHJ020000005">
    <property type="protein sequence ID" value="KAH9315171.1"/>
    <property type="molecule type" value="Genomic_DNA"/>
</dbReference>
<dbReference type="Proteomes" id="UP000824469">
    <property type="component" value="Unassembled WGS sequence"/>
</dbReference>
<keyword evidence="2" id="KW-1185">Reference proteome</keyword>
<evidence type="ECO:0000313" key="1">
    <source>
        <dbReference type="EMBL" id="KAH9315171.1"/>
    </source>
</evidence>
<feature type="non-terminal residue" evidence="1">
    <location>
        <position position="64"/>
    </location>
</feature>